<comment type="caution">
    <text evidence="1">The sequence shown here is derived from an EMBL/GenBank/DDBJ whole genome shotgun (WGS) entry which is preliminary data.</text>
</comment>
<protein>
    <submittedName>
        <fullName evidence="1">Uncharacterized protein</fullName>
    </submittedName>
</protein>
<gene>
    <name evidence="1" type="ORF">GLOIN_2v1539725</name>
</gene>
<keyword evidence="2" id="KW-1185">Reference proteome</keyword>
<proteinExistence type="predicted"/>
<feature type="non-terminal residue" evidence="1">
    <location>
        <position position="382"/>
    </location>
</feature>
<reference evidence="1 2" key="2">
    <citation type="journal article" date="2018" name="New Phytol.">
        <title>High intraspecific genome diversity in the model arbuscular mycorrhizal symbiont Rhizophagus irregularis.</title>
        <authorList>
            <person name="Chen E.C.H."/>
            <person name="Morin E."/>
            <person name="Beaudet D."/>
            <person name="Noel J."/>
            <person name="Yildirir G."/>
            <person name="Ndikumana S."/>
            <person name="Charron P."/>
            <person name="St-Onge C."/>
            <person name="Giorgi J."/>
            <person name="Kruger M."/>
            <person name="Marton T."/>
            <person name="Ropars J."/>
            <person name="Grigoriev I.V."/>
            <person name="Hainaut M."/>
            <person name="Henrissat B."/>
            <person name="Roux C."/>
            <person name="Martin F."/>
            <person name="Corradi N."/>
        </authorList>
    </citation>
    <scope>NUCLEOTIDE SEQUENCE [LARGE SCALE GENOMIC DNA]</scope>
    <source>
        <strain evidence="1 2">DAOM 197198</strain>
    </source>
</reference>
<dbReference type="Proteomes" id="UP000018888">
    <property type="component" value="Unassembled WGS sequence"/>
</dbReference>
<accession>A0A2P4QKI0</accession>
<evidence type="ECO:0000313" key="2">
    <source>
        <dbReference type="Proteomes" id="UP000018888"/>
    </source>
</evidence>
<reference evidence="1 2" key="1">
    <citation type="journal article" date="2013" name="Proc. Natl. Acad. Sci. U.S.A.">
        <title>Genome of an arbuscular mycorrhizal fungus provides insight into the oldest plant symbiosis.</title>
        <authorList>
            <person name="Tisserant E."/>
            <person name="Malbreil M."/>
            <person name="Kuo A."/>
            <person name="Kohler A."/>
            <person name="Symeonidi A."/>
            <person name="Balestrini R."/>
            <person name="Charron P."/>
            <person name="Duensing N."/>
            <person name="Frei Dit Frey N."/>
            <person name="Gianinazzi-Pearson V."/>
            <person name="Gilbert L.B."/>
            <person name="Handa Y."/>
            <person name="Herr J.R."/>
            <person name="Hijri M."/>
            <person name="Koul R."/>
            <person name="Kawaguchi M."/>
            <person name="Krajinski F."/>
            <person name="Lammers P.J."/>
            <person name="Masclaux F.G."/>
            <person name="Murat C."/>
            <person name="Morin E."/>
            <person name="Ndikumana S."/>
            <person name="Pagni M."/>
            <person name="Petitpierre D."/>
            <person name="Requena N."/>
            <person name="Rosikiewicz P."/>
            <person name="Riley R."/>
            <person name="Saito K."/>
            <person name="San Clemente H."/>
            <person name="Shapiro H."/>
            <person name="van Tuinen D."/>
            <person name="Becard G."/>
            <person name="Bonfante P."/>
            <person name="Paszkowski U."/>
            <person name="Shachar-Hill Y.Y."/>
            <person name="Tuskan G.A."/>
            <person name="Young P.W."/>
            <person name="Sanders I.R."/>
            <person name="Henrissat B."/>
            <person name="Rensing S.A."/>
            <person name="Grigoriev I.V."/>
            <person name="Corradi N."/>
            <person name="Roux C."/>
            <person name="Martin F."/>
        </authorList>
    </citation>
    <scope>NUCLEOTIDE SEQUENCE [LARGE SCALE GENOMIC DNA]</scope>
    <source>
        <strain evidence="1 2">DAOM 197198</strain>
    </source>
</reference>
<evidence type="ECO:0000313" key="1">
    <source>
        <dbReference type="EMBL" id="POG78169.1"/>
    </source>
</evidence>
<dbReference type="AlphaFoldDB" id="A0A2P4QKI0"/>
<organism evidence="1 2">
    <name type="scientific">Rhizophagus irregularis (strain DAOM 181602 / DAOM 197198 / MUCL 43194)</name>
    <name type="common">Arbuscular mycorrhizal fungus</name>
    <name type="synonym">Glomus intraradices</name>
    <dbReference type="NCBI Taxonomy" id="747089"/>
    <lineage>
        <taxon>Eukaryota</taxon>
        <taxon>Fungi</taxon>
        <taxon>Fungi incertae sedis</taxon>
        <taxon>Mucoromycota</taxon>
        <taxon>Glomeromycotina</taxon>
        <taxon>Glomeromycetes</taxon>
        <taxon>Glomerales</taxon>
        <taxon>Glomeraceae</taxon>
        <taxon>Rhizophagus</taxon>
    </lineage>
</organism>
<name>A0A2P4QKI0_RHIID</name>
<sequence>MDENLFVADKPLGTYIFETAKIVKKSEDGFYTTSETVREWFPLIINKKPSGELDMEVQFVSTQYSWKESFIFSKDTLTIEHIYIILSWRNSRGYFEFSDDVSHFFNFKSQEELKSDFLKLTTESTELQSLSESALSTALVITYLKILCWKYRVEWNKVSANSEEWLSSEVNNIELEDKLYEICEKFIIEKFNVKDFEEEQKIVLISTHKRFILTRKMVTIRIVRRILAYQTQDGNIPLNNKTAELLGFENAEDLKKELQTYFKSENVKKVEHLWASACIIWYLRYVALDYRNDWLESFEKTSEYLRVQCNDSKLEQEVLDCAKEFIHKRYQVDNESVEEDNKFAVTLSRKKEMIAKEKEEEAINEAKVKRKPSLLVKPVVTV</sequence>
<dbReference type="VEuPathDB" id="FungiDB:RhiirFUN_009586"/>
<dbReference type="EMBL" id="AUPC02000034">
    <property type="protein sequence ID" value="POG78169.1"/>
    <property type="molecule type" value="Genomic_DNA"/>
</dbReference>